<sequence length="47" mass="5589">MAARPLRCRFGMHKWVLRHEPETEAYHECARCLKVRSPYPSPLATYE</sequence>
<reference evidence="1 2" key="1">
    <citation type="submission" date="2019-10" db="EMBL/GenBank/DDBJ databases">
        <authorList>
            <person name="Nie G."/>
            <person name="Ming H."/>
            <person name="Yi B."/>
        </authorList>
    </citation>
    <scope>NUCLEOTIDE SEQUENCE [LARGE SCALE GENOMIC DNA]</scope>
    <source>
        <strain evidence="1 2">CFH 90414</strain>
    </source>
</reference>
<dbReference type="EMBL" id="WJIF01000001">
    <property type="protein sequence ID" value="MRG58860.1"/>
    <property type="molecule type" value="Genomic_DNA"/>
</dbReference>
<dbReference type="AlphaFoldDB" id="A0A6I2F7V9"/>
<comment type="caution">
    <text evidence="1">The sequence shown here is derived from an EMBL/GenBank/DDBJ whole genome shotgun (WGS) entry which is preliminary data.</text>
</comment>
<organism evidence="1 2">
    <name type="scientific">Agromyces agglutinans</name>
    <dbReference type="NCBI Taxonomy" id="2662258"/>
    <lineage>
        <taxon>Bacteria</taxon>
        <taxon>Bacillati</taxon>
        <taxon>Actinomycetota</taxon>
        <taxon>Actinomycetes</taxon>
        <taxon>Micrococcales</taxon>
        <taxon>Microbacteriaceae</taxon>
        <taxon>Agromyces</taxon>
    </lineage>
</organism>
<evidence type="ECO:0000313" key="1">
    <source>
        <dbReference type="EMBL" id="MRG58860.1"/>
    </source>
</evidence>
<protein>
    <submittedName>
        <fullName evidence="1">Uncharacterized protein</fullName>
    </submittedName>
</protein>
<accession>A0A6I2F7V9</accession>
<gene>
    <name evidence="1" type="ORF">GE115_03090</name>
</gene>
<proteinExistence type="predicted"/>
<evidence type="ECO:0000313" key="2">
    <source>
        <dbReference type="Proteomes" id="UP000431080"/>
    </source>
</evidence>
<keyword evidence="2" id="KW-1185">Reference proteome</keyword>
<name>A0A6I2F7V9_9MICO</name>
<dbReference type="Proteomes" id="UP000431080">
    <property type="component" value="Unassembled WGS sequence"/>
</dbReference>
<dbReference type="RefSeq" id="WP_153683267.1">
    <property type="nucleotide sequence ID" value="NZ_WJIF01000001.1"/>
</dbReference>